<name>A0ABY1Q2K0_9BURK</name>
<dbReference type="Proteomes" id="UP001158049">
    <property type="component" value="Unassembled WGS sequence"/>
</dbReference>
<protein>
    <submittedName>
        <fullName evidence="1">Uncharacterized protein</fullName>
    </submittedName>
</protein>
<proteinExistence type="predicted"/>
<evidence type="ECO:0000313" key="2">
    <source>
        <dbReference type="Proteomes" id="UP001158049"/>
    </source>
</evidence>
<dbReference type="EMBL" id="FXUL01000005">
    <property type="protein sequence ID" value="SMP57266.1"/>
    <property type="molecule type" value="Genomic_DNA"/>
</dbReference>
<reference evidence="1 2" key="1">
    <citation type="submission" date="2017-05" db="EMBL/GenBank/DDBJ databases">
        <authorList>
            <person name="Varghese N."/>
            <person name="Submissions S."/>
        </authorList>
    </citation>
    <scope>NUCLEOTIDE SEQUENCE [LARGE SCALE GENOMIC DNA]</scope>
    <source>
        <strain evidence="1 2">DSM 26001</strain>
    </source>
</reference>
<organism evidence="1 2">
    <name type="scientific">Noviherbaspirillum suwonense</name>
    <dbReference type="NCBI Taxonomy" id="1224511"/>
    <lineage>
        <taxon>Bacteria</taxon>
        <taxon>Pseudomonadati</taxon>
        <taxon>Pseudomonadota</taxon>
        <taxon>Betaproteobacteria</taxon>
        <taxon>Burkholderiales</taxon>
        <taxon>Oxalobacteraceae</taxon>
        <taxon>Noviherbaspirillum</taxon>
    </lineage>
</organism>
<keyword evidence="2" id="KW-1185">Reference proteome</keyword>
<evidence type="ECO:0000313" key="1">
    <source>
        <dbReference type="EMBL" id="SMP57266.1"/>
    </source>
</evidence>
<sequence>MAGNTLQSGTHVARTDVRLMPDGTYEAQVFVRLTREPEVAETYIPAGIHPDERSALEAAQQRARRALDNHEF</sequence>
<accession>A0ABY1Q2K0</accession>
<dbReference type="RefSeq" id="WP_283441941.1">
    <property type="nucleotide sequence ID" value="NZ_FXUL01000005.1"/>
</dbReference>
<gene>
    <name evidence="1" type="ORF">SAMN06295970_10566</name>
</gene>
<comment type="caution">
    <text evidence="1">The sequence shown here is derived from an EMBL/GenBank/DDBJ whole genome shotgun (WGS) entry which is preliminary data.</text>
</comment>